<gene>
    <name evidence="7" type="primary">CSON012961</name>
</gene>
<dbReference type="Pfam" id="PF00188">
    <property type="entry name" value="CAP"/>
    <property type="match status" value="1"/>
</dbReference>
<dbReference type="AlphaFoldDB" id="A0A336MC68"/>
<dbReference type="PIRSF" id="PIRSF038921">
    <property type="entry name" value="P14a"/>
    <property type="match status" value="1"/>
</dbReference>
<dbReference type="InterPro" id="IPR001283">
    <property type="entry name" value="CRISP-related"/>
</dbReference>
<dbReference type="GO" id="GO:0005576">
    <property type="term" value="C:extracellular region"/>
    <property type="evidence" value="ECO:0007669"/>
    <property type="project" value="UniProtKB-SubCell"/>
</dbReference>
<evidence type="ECO:0000256" key="5">
    <source>
        <dbReference type="SAM" id="SignalP"/>
    </source>
</evidence>
<dbReference type="VEuPathDB" id="VectorBase:CSON012961"/>
<dbReference type="InterPro" id="IPR034763">
    <property type="entry name" value="P14a_insect"/>
</dbReference>
<evidence type="ECO:0000256" key="4">
    <source>
        <dbReference type="ARBA" id="ARBA00022729"/>
    </source>
</evidence>
<feature type="signal peptide" evidence="5">
    <location>
        <begin position="1"/>
        <end position="17"/>
    </location>
</feature>
<dbReference type="SUPFAM" id="SSF55797">
    <property type="entry name" value="PR-1-like"/>
    <property type="match status" value="1"/>
</dbReference>
<protein>
    <submittedName>
        <fullName evidence="7">CSON012961 protein</fullName>
    </submittedName>
</protein>
<dbReference type="InterPro" id="IPR035940">
    <property type="entry name" value="CAP_sf"/>
</dbReference>
<feature type="chain" id="PRO_5016406113" evidence="5">
    <location>
        <begin position="18"/>
        <end position="253"/>
    </location>
</feature>
<dbReference type="SMART" id="SM00198">
    <property type="entry name" value="SCP"/>
    <property type="match status" value="1"/>
</dbReference>
<evidence type="ECO:0000256" key="3">
    <source>
        <dbReference type="ARBA" id="ARBA00022525"/>
    </source>
</evidence>
<dbReference type="PRINTS" id="PR00838">
    <property type="entry name" value="V5ALLERGEN"/>
</dbReference>
<evidence type="ECO:0000259" key="6">
    <source>
        <dbReference type="SMART" id="SM00198"/>
    </source>
</evidence>
<dbReference type="EMBL" id="UFQT01000636">
    <property type="protein sequence ID" value="SSX25987.1"/>
    <property type="molecule type" value="Genomic_DNA"/>
</dbReference>
<keyword evidence="3" id="KW-0964">Secreted</keyword>
<reference evidence="7" key="1">
    <citation type="submission" date="2018-07" db="EMBL/GenBank/DDBJ databases">
        <authorList>
            <person name="Quirk P.G."/>
            <person name="Krulwich T.A."/>
        </authorList>
    </citation>
    <scope>NUCLEOTIDE SEQUENCE</scope>
</reference>
<evidence type="ECO:0000313" key="7">
    <source>
        <dbReference type="EMBL" id="SSX25987.1"/>
    </source>
</evidence>
<comment type="subcellular location">
    <subcellularLocation>
        <location evidence="1">Secreted</location>
    </subcellularLocation>
</comment>
<dbReference type="CDD" id="cd05380">
    <property type="entry name" value="CAP_euk"/>
    <property type="match status" value="1"/>
</dbReference>
<sequence length="253" mass="27774">MKLIISTFVLFANQCIAQDPKYCDPNLCASGRAHIGCPGVAVNQCPSDAREISLTGTLRSLILERHNANRNRLAGGQLSGLTALLPARRMPTIEWDDELANLAKINAMRCTFGHDQCRNTAKFRYAGQNIGWSKGYSSDQSAIEVSLDGWWNEYKNTRQSDIDRYGSSLIYLMNSSYVIGHFTAMSQDRANRIGCGASAYNGNERIIVCNYAFTNVVGQRVYESGTTASGCTTGRNPTYTNLCSTNEVVNAVP</sequence>
<dbReference type="OMA" id="NLAWVSY"/>
<organism evidence="7">
    <name type="scientific">Culicoides sonorensis</name>
    <name type="common">Biting midge</name>
    <dbReference type="NCBI Taxonomy" id="179676"/>
    <lineage>
        <taxon>Eukaryota</taxon>
        <taxon>Metazoa</taxon>
        <taxon>Ecdysozoa</taxon>
        <taxon>Arthropoda</taxon>
        <taxon>Hexapoda</taxon>
        <taxon>Insecta</taxon>
        <taxon>Pterygota</taxon>
        <taxon>Neoptera</taxon>
        <taxon>Endopterygota</taxon>
        <taxon>Diptera</taxon>
        <taxon>Nematocera</taxon>
        <taxon>Chironomoidea</taxon>
        <taxon>Ceratopogonidae</taxon>
        <taxon>Ceratopogoninae</taxon>
        <taxon>Culicoides</taxon>
        <taxon>Monoculicoides</taxon>
    </lineage>
</organism>
<dbReference type="Gene3D" id="3.40.33.10">
    <property type="entry name" value="CAP"/>
    <property type="match status" value="1"/>
</dbReference>
<name>A0A336MC68_CULSO</name>
<accession>A0A336MC68</accession>
<feature type="domain" description="SCP" evidence="6">
    <location>
        <begin position="57"/>
        <end position="218"/>
    </location>
</feature>
<proteinExistence type="inferred from homology"/>
<comment type="similarity">
    <text evidence="2">Belongs to the CRISP family.</text>
</comment>
<evidence type="ECO:0000256" key="1">
    <source>
        <dbReference type="ARBA" id="ARBA00004613"/>
    </source>
</evidence>
<evidence type="ECO:0000256" key="2">
    <source>
        <dbReference type="ARBA" id="ARBA00009923"/>
    </source>
</evidence>
<dbReference type="PANTHER" id="PTHR10334">
    <property type="entry name" value="CYSTEINE-RICH SECRETORY PROTEIN-RELATED"/>
    <property type="match status" value="1"/>
</dbReference>
<dbReference type="InterPro" id="IPR014044">
    <property type="entry name" value="CAP_dom"/>
</dbReference>
<keyword evidence="4 5" id="KW-0732">Signal</keyword>
<dbReference type="InterPro" id="IPR002413">
    <property type="entry name" value="V5_allergen-like"/>
</dbReference>